<dbReference type="STRING" id="1858805.M5G710"/>
<organism evidence="1 2">
    <name type="scientific">Dacryopinax primogenitus (strain DJM 731)</name>
    <name type="common">Brown rot fungus</name>
    <dbReference type="NCBI Taxonomy" id="1858805"/>
    <lineage>
        <taxon>Eukaryota</taxon>
        <taxon>Fungi</taxon>
        <taxon>Dikarya</taxon>
        <taxon>Basidiomycota</taxon>
        <taxon>Agaricomycotina</taxon>
        <taxon>Dacrymycetes</taxon>
        <taxon>Dacrymycetales</taxon>
        <taxon>Dacrymycetaceae</taxon>
        <taxon>Dacryopinax</taxon>
    </lineage>
</organism>
<sequence>MEVTVARTLQLHRCSMDTCLIQTKSGRMKCKRHTPFQVSPVDYVQENGEWGVTQHNTSLNAWNPSVSRMMRCNHNVKIIMNGEDTKDVTFYIANYTAKKQGKSYNLMGLLPSKLQYHFEDTEQAASQCVMYLMGWGDVYQSHHYVALHCSCIVAELY</sequence>
<dbReference type="HOGENOM" id="CLU_103041_0_0_1"/>
<evidence type="ECO:0000313" key="1">
    <source>
        <dbReference type="EMBL" id="EJU04504.1"/>
    </source>
</evidence>
<keyword evidence="2" id="KW-1185">Reference proteome</keyword>
<name>M5G710_DACPD</name>
<dbReference type="OMA" id="MYLMGWG"/>
<dbReference type="GeneID" id="63691886"/>
<dbReference type="Proteomes" id="UP000030653">
    <property type="component" value="Unassembled WGS sequence"/>
</dbReference>
<gene>
    <name evidence="1" type="ORF">DACRYDRAFT_87680</name>
</gene>
<proteinExistence type="predicted"/>
<dbReference type="RefSeq" id="XP_040631398.1">
    <property type="nucleotide sequence ID" value="XM_040776824.1"/>
</dbReference>
<dbReference type="OrthoDB" id="3054702at2759"/>
<evidence type="ECO:0000313" key="2">
    <source>
        <dbReference type="Proteomes" id="UP000030653"/>
    </source>
</evidence>
<accession>M5G710</accession>
<protein>
    <submittedName>
        <fullName evidence="1">Uncharacterized protein</fullName>
    </submittedName>
</protein>
<dbReference type="EMBL" id="JH795858">
    <property type="protein sequence ID" value="EJU04504.1"/>
    <property type="molecule type" value="Genomic_DNA"/>
</dbReference>
<dbReference type="AlphaFoldDB" id="M5G710"/>
<reference evidence="1 2" key="1">
    <citation type="journal article" date="2012" name="Science">
        <title>The Paleozoic origin of enzymatic lignin decomposition reconstructed from 31 fungal genomes.</title>
        <authorList>
            <person name="Floudas D."/>
            <person name="Binder M."/>
            <person name="Riley R."/>
            <person name="Barry K."/>
            <person name="Blanchette R.A."/>
            <person name="Henrissat B."/>
            <person name="Martinez A.T."/>
            <person name="Otillar R."/>
            <person name="Spatafora J.W."/>
            <person name="Yadav J.S."/>
            <person name="Aerts A."/>
            <person name="Benoit I."/>
            <person name="Boyd A."/>
            <person name="Carlson A."/>
            <person name="Copeland A."/>
            <person name="Coutinho P.M."/>
            <person name="de Vries R.P."/>
            <person name="Ferreira P."/>
            <person name="Findley K."/>
            <person name="Foster B."/>
            <person name="Gaskell J."/>
            <person name="Glotzer D."/>
            <person name="Gorecki P."/>
            <person name="Heitman J."/>
            <person name="Hesse C."/>
            <person name="Hori C."/>
            <person name="Igarashi K."/>
            <person name="Jurgens J.A."/>
            <person name="Kallen N."/>
            <person name="Kersten P."/>
            <person name="Kohler A."/>
            <person name="Kuees U."/>
            <person name="Kumar T.K.A."/>
            <person name="Kuo A."/>
            <person name="LaButti K."/>
            <person name="Larrondo L.F."/>
            <person name="Lindquist E."/>
            <person name="Ling A."/>
            <person name="Lombard V."/>
            <person name="Lucas S."/>
            <person name="Lundell T."/>
            <person name="Martin R."/>
            <person name="McLaughlin D.J."/>
            <person name="Morgenstern I."/>
            <person name="Morin E."/>
            <person name="Murat C."/>
            <person name="Nagy L.G."/>
            <person name="Nolan M."/>
            <person name="Ohm R.A."/>
            <person name="Patyshakuliyeva A."/>
            <person name="Rokas A."/>
            <person name="Ruiz-Duenas F.J."/>
            <person name="Sabat G."/>
            <person name="Salamov A."/>
            <person name="Samejima M."/>
            <person name="Schmutz J."/>
            <person name="Slot J.C."/>
            <person name="St John F."/>
            <person name="Stenlid J."/>
            <person name="Sun H."/>
            <person name="Sun S."/>
            <person name="Syed K."/>
            <person name="Tsang A."/>
            <person name="Wiebenga A."/>
            <person name="Young D."/>
            <person name="Pisabarro A."/>
            <person name="Eastwood D.C."/>
            <person name="Martin F."/>
            <person name="Cullen D."/>
            <person name="Grigoriev I.V."/>
            <person name="Hibbett D.S."/>
        </authorList>
    </citation>
    <scope>NUCLEOTIDE SEQUENCE [LARGE SCALE GENOMIC DNA]</scope>
    <source>
        <strain evidence="1 2">DJM-731 SS1</strain>
    </source>
</reference>